<name>A0A392VK71_9FABA</name>
<dbReference type="AlphaFoldDB" id="A0A392VK71"/>
<protein>
    <submittedName>
        <fullName evidence="1">Uncharacterized protein</fullName>
    </submittedName>
</protein>
<evidence type="ECO:0000313" key="1">
    <source>
        <dbReference type="EMBL" id="MCI88808.1"/>
    </source>
</evidence>
<feature type="non-terminal residue" evidence="1">
    <location>
        <position position="1"/>
    </location>
</feature>
<keyword evidence="2" id="KW-1185">Reference proteome</keyword>
<proteinExistence type="predicted"/>
<evidence type="ECO:0000313" key="2">
    <source>
        <dbReference type="Proteomes" id="UP000265520"/>
    </source>
</evidence>
<dbReference type="Proteomes" id="UP000265520">
    <property type="component" value="Unassembled WGS sequence"/>
</dbReference>
<sequence>TSDHCVEVLNIVCQEFQLASEQTPCSVWVSFGEGIFWHNG</sequence>
<reference evidence="1 2" key="1">
    <citation type="journal article" date="2018" name="Front. Plant Sci.">
        <title>Red Clover (Trifolium pratense) and Zigzag Clover (T. medium) - A Picture of Genomic Similarities and Differences.</title>
        <authorList>
            <person name="Dluhosova J."/>
            <person name="Istvanek J."/>
            <person name="Nedelnik J."/>
            <person name="Repkova J."/>
        </authorList>
    </citation>
    <scope>NUCLEOTIDE SEQUENCE [LARGE SCALE GENOMIC DNA]</scope>
    <source>
        <strain evidence="2">cv. 10/8</strain>
        <tissue evidence="1">Leaf</tissue>
    </source>
</reference>
<accession>A0A392VK71</accession>
<dbReference type="EMBL" id="LXQA011202914">
    <property type="protein sequence ID" value="MCI88808.1"/>
    <property type="molecule type" value="Genomic_DNA"/>
</dbReference>
<comment type="caution">
    <text evidence="1">The sequence shown here is derived from an EMBL/GenBank/DDBJ whole genome shotgun (WGS) entry which is preliminary data.</text>
</comment>
<organism evidence="1 2">
    <name type="scientific">Trifolium medium</name>
    <dbReference type="NCBI Taxonomy" id="97028"/>
    <lineage>
        <taxon>Eukaryota</taxon>
        <taxon>Viridiplantae</taxon>
        <taxon>Streptophyta</taxon>
        <taxon>Embryophyta</taxon>
        <taxon>Tracheophyta</taxon>
        <taxon>Spermatophyta</taxon>
        <taxon>Magnoliopsida</taxon>
        <taxon>eudicotyledons</taxon>
        <taxon>Gunneridae</taxon>
        <taxon>Pentapetalae</taxon>
        <taxon>rosids</taxon>
        <taxon>fabids</taxon>
        <taxon>Fabales</taxon>
        <taxon>Fabaceae</taxon>
        <taxon>Papilionoideae</taxon>
        <taxon>50 kb inversion clade</taxon>
        <taxon>NPAAA clade</taxon>
        <taxon>Hologalegina</taxon>
        <taxon>IRL clade</taxon>
        <taxon>Trifolieae</taxon>
        <taxon>Trifolium</taxon>
    </lineage>
</organism>